<gene>
    <name evidence="5" type="ORF">G1H11_21550</name>
</gene>
<dbReference type="AlphaFoldDB" id="A0A6N9YST3"/>
<protein>
    <submittedName>
        <fullName evidence="5">SMP-30/gluconolactonase/LRE family protein</fullName>
    </submittedName>
</protein>
<comment type="caution">
    <text evidence="5">The sequence shown here is derived from an EMBL/GenBank/DDBJ whole genome shotgun (WGS) entry which is preliminary data.</text>
</comment>
<evidence type="ECO:0000256" key="3">
    <source>
        <dbReference type="PIRSR" id="PIRSR605511-2"/>
    </source>
</evidence>
<proteinExistence type="inferred from homology"/>
<dbReference type="PANTHER" id="PTHR10907:SF47">
    <property type="entry name" value="REGUCALCIN"/>
    <property type="match status" value="1"/>
</dbReference>
<name>A0A6N9YST3_9ACTN</name>
<feature type="binding site" evidence="3">
    <location>
        <position position="150"/>
    </location>
    <ligand>
        <name>a divalent metal cation</name>
        <dbReference type="ChEBI" id="CHEBI:60240"/>
    </ligand>
</feature>
<feature type="active site" description="Proton donor/acceptor" evidence="2">
    <location>
        <position position="200"/>
    </location>
</feature>
<feature type="domain" description="SMP-30/Gluconolactonase/LRE-like region" evidence="4">
    <location>
        <begin position="16"/>
        <end position="259"/>
    </location>
</feature>
<dbReference type="InterPro" id="IPR005511">
    <property type="entry name" value="SMP-30"/>
</dbReference>
<dbReference type="GO" id="GO:0004341">
    <property type="term" value="F:gluconolactonase activity"/>
    <property type="evidence" value="ECO:0007669"/>
    <property type="project" value="TreeGrafter"/>
</dbReference>
<evidence type="ECO:0000313" key="6">
    <source>
        <dbReference type="Proteomes" id="UP000469185"/>
    </source>
</evidence>
<feature type="binding site" evidence="3">
    <location>
        <position position="122"/>
    </location>
    <ligand>
        <name>substrate</name>
    </ligand>
</feature>
<feature type="binding site" evidence="3">
    <location>
        <position position="104"/>
    </location>
    <ligand>
        <name>substrate</name>
    </ligand>
</feature>
<accession>A0A6N9YST3</accession>
<comment type="cofactor">
    <cofactor evidence="3">
        <name>Zn(2+)</name>
        <dbReference type="ChEBI" id="CHEBI:29105"/>
    </cofactor>
    <text evidence="3">Binds 1 divalent metal cation per subunit.</text>
</comment>
<reference evidence="5 6" key="1">
    <citation type="submission" date="2020-02" db="EMBL/GenBank/DDBJ databases">
        <authorList>
            <person name="Li X.-J."/>
            <person name="Feng X.-M."/>
        </authorList>
    </citation>
    <scope>NUCLEOTIDE SEQUENCE [LARGE SCALE GENOMIC DNA]</scope>
    <source>
        <strain evidence="5 6">CGMCC 4.7225</strain>
    </source>
</reference>
<dbReference type="InterPro" id="IPR013658">
    <property type="entry name" value="SGL"/>
</dbReference>
<keyword evidence="3" id="KW-0862">Zinc</keyword>
<dbReference type="GO" id="GO:0019853">
    <property type="term" value="P:L-ascorbic acid biosynthetic process"/>
    <property type="evidence" value="ECO:0007669"/>
    <property type="project" value="TreeGrafter"/>
</dbReference>
<evidence type="ECO:0000259" key="4">
    <source>
        <dbReference type="Pfam" id="PF08450"/>
    </source>
</evidence>
<evidence type="ECO:0000256" key="2">
    <source>
        <dbReference type="PIRSR" id="PIRSR605511-1"/>
    </source>
</evidence>
<dbReference type="RefSeq" id="WP_163820680.1">
    <property type="nucleotide sequence ID" value="NZ_JAAGOB010000014.1"/>
</dbReference>
<keyword evidence="6" id="KW-1185">Reference proteome</keyword>
<dbReference type="SUPFAM" id="SSF63829">
    <property type="entry name" value="Calcium-dependent phosphotriesterase"/>
    <property type="match status" value="1"/>
</dbReference>
<feature type="binding site" evidence="3">
    <location>
        <position position="18"/>
    </location>
    <ligand>
        <name>a divalent metal cation</name>
        <dbReference type="ChEBI" id="CHEBI:60240"/>
    </ligand>
</feature>
<dbReference type="PRINTS" id="PR01790">
    <property type="entry name" value="SMP30FAMILY"/>
</dbReference>
<sequence length="305" mass="32907">MAAVLVEEAVGPRTWLGESPRWDGVAWWWVDASVGDVWTRTLGEDAVCVWRTGRRTSLVQPEASGGVVVAVGQELYVLGRRDDGAWGQGRRWCGLGLGDGWLVNDGVADSRGRLWIGSIAPDRRPLDGGLLRVEPDGTVGQAASGFTLTNGMAFSADEQYLFHVDTFERAIWAHRVDLDIGEVFGREAFVDFTADDGMPDGLAIDADGGVWVAMYGSGEARRYTPTGSLDFVVVVDPAQCTSIALGGPDSRDVLITTAREGYGEERSTAEPLAGRLYQARSPYPGLATATVAVQKDVAVEKKRRM</sequence>
<feature type="binding site" evidence="3">
    <location>
        <position position="200"/>
    </location>
    <ligand>
        <name>a divalent metal cation</name>
        <dbReference type="ChEBI" id="CHEBI:60240"/>
    </ligand>
</feature>
<keyword evidence="3" id="KW-0479">Metal-binding</keyword>
<comment type="similarity">
    <text evidence="1">Belongs to the SMP-30/CGR1 family.</text>
</comment>
<dbReference type="InterPro" id="IPR011042">
    <property type="entry name" value="6-blade_b-propeller_TolB-like"/>
</dbReference>
<evidence type="ECO:0000313" key="5">
    <source>
        <dbReference type="EMBL" id="NED97888.1"/>
    </source>
</evidence>
<dbReference type="EMBL" id="JAAGOB010000014">
    <property type="protein sequence ID" value="NED97888.1"/>
    <property type="molecule type" value="Genomic_DNA"/>
</dbReference>
<organism evidence="5 6">
    <name type="scientific">Phytoactinopolyspora alkaliphila</name>
    <dbReference type="NCBI Taxonomy" id="1783498"/>
    <lineage>
        <taxon>Bacteria</taxon>
        <taxon>Bacillati</taxon>
        <taxon>Actinomycetota</taxon>
        <taxon>Actinomycetes</taxon>
        <taxon>Jiangellales</taxon>
        <taxon>Jiangellaceae</taxon>
        <taxon>Phytoactinopolyspora</taxon>
    </lineage>
</organism>
<dbReference type="PANTHER" id="PTHR10907">
    <property type="entry name" value="REGUCALCIN"/>
    <property type="match status" value="1"/>
</dbReference>
<dbReference type="GO" id="GO:0005509">
    <property type="term" value="F:calcium ion binding"/>
    <property type="evidence" value="ECO:0007669"/>
    <property type="project" value="TreeGrafter"/>
</dbReference>
<dbReference type="Pfam" id="PF08450">
    <property type="entry name" value="SGL"/>
    <property type="match status" value="1"/>
</dbReference>
<evidence type="ECO:0000256" key="1">
    <source>
        <dbReference type="ARBA" id="ARBA00008853"/>
    </source>
</evidence>
<dbReference type="Gene3D" id="2.120.10.30">
    <property type="entry name" value="TolB, C-terminal domain"/>
    <property type="match status" value="1"/>
</dbReference>
<dbReference type="Proteomes" id="UP000469185">
    <property type="component" value="Unassembled WGS sequence"/>
</dbReference>